<comment type="caution">
    <text evidence="1">The sequence shown here is derived from an EMBL/GenBank/DDBJ whole genome shotgun (WGS) entry which is preliminary data.</text>
</comment>
<sequence length="184" mass="20286">MKTVPGTPMRRVLVAGTGGALLHAVRSCGPQDAFTVLTTRSLEGMPRQTRWAVVAPGHAWAASLPPADHAVVQLGALRRAREAVFWQPSRADLVPLAAALRERGVRTLEVLLADGSRLNAHERQRLHALAFEQWVEHRPGAVINRHIGSWPERLAAWMIGTVVNTMQQVTASLRQRPTSRVSRR</sequence>
<proteinExistence type="predicted"/>
<evidence type="ECO:0000313" key="1">
    <source>
        <dbReference type="EMBL" id="MDR7152687.1"/>
    </source>
</evidence>
<dbReference type="EMBL" id="JAVDWU010000013">
    <property type="protein sequence ID" value="MDR7152687.1"/>
    <property type="molecule type" value="Genomic_DNA"/>
</dbReference>
<evidence type="ECO:0000313" key="2">
    <source>
        <dbReference type="Proteomes" id="UP001265700"/>
    </source>
</evidence>
<keyword evidence="2" id="KW-1185">Reference proteome</keyword>
<gene>
    <name evidence="1" type="ORF">J2W49_004665</name>
</gene>
<accession>A0ABU1WV02</accession>
<organism evidence="1 2">
    <name type="scientific">Hydrogenophaga palleronii</name>
    <dbReference type="NCBI Taxonomy" id="65655"/>
    <lineage>
        <taxon>Bacteria</taxon>
        <taxon>Pseudomonadati</taxon>
        <taxon>Pseudomonadota</taxon>
        <taxon>Betaproteobacteria</taxon>
        <taxon>Burkholderiales</taxon>
        <taxon>Comamonadaceae</taxon>
        <taxon>Hydrogenophaga</taxon>
    </lineage>
</organism>
<dbReference type="RefSeq" id="WP_310321679.1">
    <property type="nucleotide sequence ID" value="NZ_JAVDWU010000013.1"/>
</dbReference>
<dbReference type="Proteomes" id="UP001265700">
    <property type="component" value="Unassembled WGS sequence"/>
</dbReference>
<protein>
    <submittedName>
        <fullName evidence="1">Uncharacterized protein</fullName>
    </submittedName>
</protein>
<name>A0ABU1WV02_9BURK</name>
<reference evidence="1 2" key="1">
    <citation type="submission" date="2023-07" db="EMBL/GenBank/DDBJ databases">
        <title>Sorghum-associated microbial communities from plants grown in Nebraska, USA.</title>
        <authorList>
            <person name="Schachtman D."/>
        </authorList>
    </citation>
    <scope>NUCLEOTIDE SEQUENCE [LARGE SCALE GENOMIC DNA]</scope>
    <source>
        <strain evidence="1 2">4249</strain>
    </source>
</reference>